<accession>A0ABU6IZF4</accession>
<dbReference type="Pfam" id="PF02613">
    <property type="entry name" value="Nitrate_red_del"/>
    <property type="match status" value="1"/>
</dbReference>
<name>A0ABU6IZF4_9ACTN</name>
<dbReference type="Gene3D" id="1.10.3480.10">
    <property type="entry name" value="TorD-like"/>
    <property type="match status" value="1"/>
</dbReference>
<keyword evidence="3" id="KW-1185">Reference proteome</keyword>
<gene>
    <name evidence="2" type="ORF">VJ920_07490</name>
</gene>
<dbReference type="Proteomes" id="UP001343724">
    <property type="component" value="Unassembled WGS sequence"/>
</dbReference>
<dbReference type="InterPro" id="IPR036411">
    <property type="entry name" value="TorD-like_sf"/>
</dbReference>
<dbReference type="EMBL" id="JAYMFH010000009">
    <property type="protein sequence ID" value="MEC4295150.1"/>
    <property type="molecule type" value="Genomic_DNA"/>
</dbReference>
<dbReference type="SUPFAM" id="SSF89155">
    <property type="entry name" value="TorD-like"/>
    <property type="match status" value="1"/>
</dbReference>
<dbReference type="PANTHER" id="PTHR34227:SF1">
    <property type="entry name" value="DIMETHYL SULFOXIDE REDUCTASE CHAPERONE-RELATED"/>
    <property type="match status" value="1"/>
</dbReference>
<organism evidence="2 3">
    <name type="scientific">Adlercreutzia shanghongiae</name>
    <dbReference type="NCBI Taxonomy" id="3111773"/>
    <lineage>
        <taxon>Bacteria</taxon>
        <taxon>Bacillati</taxon>
        <taxon>Actinomycetota</taxon>
        <taxon>Coriobacteriia</taxon>
        <taxon>Eggerthellales</taxon>
        <taxon>Eggerthellaceae</taxon>
        <taxon>Adlercreutzia</taxon>
    </lineage>
</organism>
<dbReference type="PANTHER" id="PTHR34227">
    <property type="entry name" value="CHAPERONE PROTEIN YCDY"/>
    <property type="match status" value="1"/>
</dbReference>
<evidence type="ECO:0000313" key="3">
    <source>
        <dbReference type="Proteomes" id="UP001343724"/>
    </source>
</evidence>
<protein>
    <submittedName>
        <fullName evidence="2">Molecular chaperone TorD family protein</fullName>
    </submittedName>
</protein>
<keyword evidence="1" id="KW-0143">Chaperone</keyword>
<sequence length="234" mass="26043">MDNETKELVLANRQFVWGMIARGFAEEPDGAFAEIVVSNHARDEVALVEDETTDALLAAYEGMAAFFALPPAERDAAIAEAREAYTRIFVGPNTLAASPWETMHTTGKRVLFHRDILSVRDAYRQAGFLPERYRQVADDAIGLECDFMAKLATDALGAFQEHDAQRCQDRLLQSLTFLTDHLLRWIDSLADAIEAHYAGTFYAALARFAALWCRRDEALVNTLLEDSCPVGPAN</sequence>
<reference evidence="2 3" key="1">
    <citation type="submission" date="2024-01" db="EMBL/GenBank/DDBJ databases">
        <title>novel species in genus Adlercreutzia.</title>
        <authorList>
            <person name="Liu X."/>
        </authorList>
    </citation>
    <scope>NUCLEOTIDE SEQUENCE [LARGE SCALE GENOMIC DNA]</scope>
    <source>
        <strain evidence="2 3">R22</strain>
    </source>
</reference>
<comment type="caution">
    <text evidence="2">The sequence shown here is derived from an EMBL/GenBank/DDBJ whole genome shotgun (WGS) entry which is preliminary data.</text>
</comment>
<evidence type="ECO:0000313" key="2">
    <source>
        <dbReference type="EMBL" id="MEC4295150.1"/>
    </source>
</evidence>
<dbReference type="RefSeq" id="WP_326440255.1">
    <property type="nucleotide sequence ID" value="NZ_JAYMFH010000009.1"/>
</dbReference>
<dbReference type="InterPro" id="IPR020945">
    <property type="entry name" value="DMSO/NO3_reduct_chaperone"/>
</dbReference>
<evidence type="ECO:0000256" key="1">
    <source>
        <dbReference type="ARBA" id="ARBA00023186"/>
    </source>
</evidence>
<dbReference type="InterPro" id="IPR050289">
    <property type="entry name" value="TorD/DmsD_chaperones"/>
</dbReference>
<proteinExistence type="predicted"/>